<dbReference type="SUPFAM" id="SSF51905">
    <property type="entry name" value="FAD/NAD(P)-binding domain"/>
    <property type="match status" value="1"/>
</dbReference>
<dbReference type="PANTHER" id="PTHR42923:SF3">
    <property type="entry name" value="PROTOPORPHYRINOGEN OXIDASE"/>
    <property type="match status" value="1"/>
</dbReference>
<evidence type="ECO:0000259" key="7">
    <source>
        <dbReference type="Pfam" id="PF01593"/>
    </source>
</evidence>
<evidence type="ECO:0000256" key="1">
    <source>
        <dbReference type="ARBA" id="ARBA00001974"/>
    </source>
</evidence>
<dbReference type="GO" id="GO:0004729">
    <property type="term" value="F:oxygen-dependent protoporphyrinogen oxidase activity"/>
    <property type="evidence" value="ECO:0007669"/>
    <property type="project" value="InterPro"/>
</dbReference>
<sequence length="452" mass="46186">MSPRVAVVGGGLSGLLAARALSPDHDVILCEAGPSLGGAIGVVRLAGVLTDSGAESFAVARPEARLLIDELHLGDRVVAPTRSNAHLWREDGLYALPVSLLGVPVDLRSSEVVAIIGTGEAERAAGLDAAPMRAPRLGETLGSLVRERMGDMVASRILTPVVAGVHAISPDLVEAEAVIPGLGAAMVREGSLSGAARALRAGGERPGAAVNGLDGGMSTLVTALESELSGVRVHLNTAVERVERDGPAWVVTTHGGRFDVDLVVLAVPAPVAASILDMPSVATPLSSIRVGDVAVVSLVVDCAQLDAAPVGSGVLVDPDQSLVRAKALTHATAKWGWLAREFGPGRHLLRLSYGRDGVVAEPMDTLVNQALSDASRIAQVHLEALVDARVTRWPQSLVHARSGHGELATRVAAAAADVQGLAVIGAGLGGNGIAGTVRRANSVRAQLDLMGG</sequence>
<dbReference type="Pfam" id="PF01593">
    <property type="entry name" value="Amino_oxidase"/>
    <property type="match status" value="1"/>
</dbReference>
<dbReference type="Gene3D" id="3.90.660.20">
    <property type="entry name" value="Protoporphyrinogen oxidase, mitochondrial, domain 2"/>
    <property type="match status" value="1"/>
</dbReference>
<evidence type="ECO:0000256" key="5">
    <source>
        <dbReference type="ARBA" id="ARBA00023133"/>
    </source>
</evidence>
<keyword evidence="5" id="KW-0350">Heme biosynthesis</keyword>
<dbReference type="Gene3D" id="3.50.50.60">
    <property type="entry name" value="FAD/NAD(P)-binding domain"/>
    <property type="match status" value="1"/>
</dbReference>
<comment type="pathway">
    <text evidence="6">Porphyrin-containing compound metabolism.</text>
</comment>
<dbReference type="EMBL" id="CAFBNF010000011">
    <property type="protein sequence ID" value="CAB4930602.1"/>
    <property type="molecule type" value="Genomic_DNA"/>
</dbReference>
<evidence type="ECO:0000313" key="8">
    <source>
        <dbReference type="EMBL" id="CAB4930602.1"/>
    </source>
</evidence>
<dbReference type="NCBIfam" id="TIGR00562">
    <property type="entry name" value="proto_IX_ox"/>
    <property type="match status" value="1"/>
</dbReference>
<keyword evidence="3" id="KW-0274">FAD</keyword>
<comment type="cofactor">
    <cofactor evidence="1">
        <name>FAD</name>
        <dbReference type="ChEBI" id="CHEBI:57692"/>
    </cofactor>
</comment>
<evidence type="ECO:0000256" key="4">
    <source>
        <dbReference type="ARBA" id="ARBA00023002"/>
    </source>
</evidence>
<dbReference type="InterPro" id="IPR050464">
    <property type="entry name" value="Zeta_carotene_desat/Oxidored"/>
</dbReference>
<feature type="domain" description="Amine oxidase" evidence="7">
    <location>
        <begin position="12"/>
        <end position="426"/>
    </location>
</feature>
<dbReference type="InterPro" id="IPR004572">
    <property type="entry name" value="Protoporphyrinogen_oxidase"/>
</dbReference>
<dbReference type="AlphaFoldDB" id="A0A6J7NWK7"/>
<dbReference type="EMBL" id="CAFBOZ010000022">
    <property type="protein sequence ID" value="CAB4994324.1"/>
    <property type="molecule type" value="Genomic_DNA"/>
</dbReference>
<reference evidence="9" key="1">
    <citation type="submission" date="2020-05" db="EMBL/GenBank/DDBJ databases">
        <authorList>
            <person name="Chiriac C."/>
            <person name="Salcher M."/>
            <person name="Ghai R."/>
            <person name="Kavagutti S V."/>
        </authorList>
    </citation>
    <scope>NUCLEOTIDE SEQUENCE</scope>
</reference>
<accession>A0A6J7NWK7</accession>
<keyword evidence="2" id="KW-0285">Flavoprotein</keyword>
<keyword evidence="4" id="KW-0560">Oxidoreductase</keyword>
<dbReference type="InterPro" id="IPR002937">
    <property type="entry name" value="Amino_oxidase"/>
</dbReference>
<proteinExistence type="predicted"/>
<dbReference type="InterPro" id="IPR036188">
    <property type="entry name" value="FAD/NAD-bd_sf"/>
</dbReference>
<name>A0A6J7NWK7_9ZZZZ</name>
<dbReference type="SUPFAM" id="SSF54373">
    <property type="entry name" value="FAD-linked reductases, C-terminal domain"/>
    <property type="match status" value="1"/>
</dbReference>
<evidence type="ECO:0000256" key="2">
    <source>
        <dbReference type="ARBA" id="ARBA00022630"/>
    </source>
</evidence>
<dbReference type="Gene3D" id="1.10.3110.10">
    <property type="entry name" value="protoporphyrinogen ix oxidase, domain 3"/>
    <property type="match status" value="1"/>
</dbReference>
<protein>
    <submittedName>
        <fullName evidence="9">Unannotated protein</fullName>
    </submittedName>
</protein>
<organism evidence="9">
    <name type="scientific">freshwater metagenome</name>
    <dbReference type="NCBI Taxonomy" id="449393"/>
    <lineage>
        <taxon>unclassified sequences</taxon>
        <taxon>metagenomes</taxon>
        <taxon>ecological metagenomes</taxon>
    </lineage>
</organism>
<evidence type="ECO:0000256" key="6">
    <source>
        <dbReference type="ARBA" id="ARBA00023444"/>
    </source>
</evidence>
<evidence type="ECO:0000256" key="3">
    <source>
        <dbReference type="ARBA" id="ARBA00022827"/>
    </source>
</evidence>
<dbReference type="GO" id="GO:0006783">
    <property type="term" value="P:heme biosynthetic process"/>
    <property type="evidence" value="ECO:0007669"/>
    <property type="project" value="UniProtKB-KW"/>
</dbReference>
<gene>
    <name evidence="8" type="ORF">UFOPK3773_00217</name>
    <name evidence="9" type="ORF">UFOPK3992_00253</name>
</gene>
<dbReference type="PANTHER" id="PTHR42923">
    <property type="entry name" value="PROTOPORPHYRINOGEN OXIDASE"/>
    <property type="match status" value="1"/>
</dbReference>
<evidence type="ECO:0000313" key="9">
    <source>
        <dbReference type="EMBL" id="CAB4994324.1"/>
    </source>
</evidence>